<organism evidence="12 13">
    <name type="scientific">Clarias magur</name>
    <name type="common">Asian catfish</name>
    <name type="synonym">Macropteronotus magur</name>
    <dbReference type="NCBI Taxonomy" id="1594786"/>
    <lineage>
        <taxon>Eukaryota</taxon>
        <taxon>Metazoa</taxon>
        <taxon>Chordata</taxon>
        <taxon>Craniata</taxon>
        <taxon>Vertebrata</taxon>
        <taxon>Euteleostomi</taxon>
        <taxon>Actinopterygii</taxon>
        <taxon>Neopterygii</taxon>
        <taxon>Teleostei</taxon>
        <taxon>Ostariophysi</taxon>
        <taxon>Siluriformes</taxon>
        <taxon>Clariidae</taxon>
        <taxon>Clarias</taxon>
    </lineage>
</organism>
<evidence type="ECO:0000313" key="12">
    <source>
        <dbReference type="EMBL" id="KAF5889812.1"/>
    </source>
</evidence>
<dbReference type="CDD" id="cd00063">
    <property type="entry name" value="FN3"/>
    <property type="match status" value="3"/>
</dbReference>
<dbReference type="PANTHER" id="PTHR48423:SF1">
    <property type="entry name" value="INTERLEUKIN-27 RECEPTOR SUBUNIT ALPHA"/>
    <property type="match status" value="1"/>
</dbReference>
<dbReference type="PANTHER" id="PTHR48423">
    <property type="entry name" value="INTERLEUKIN-27 RECEPTOR SUBUNIT ALPHA"/>
    <property type="match status" value="1"/>
</dbReference>
<keyword evidence="6 10" id="KW-1133">Transmembrane helix</keyword>
<dbReference type="PROSITE" id="PS50853">
    <property type="entry name" value="FN3"/>
    <property type="match status" value="2"/>
</dbReference>
<evidence type="ECO:0000256" key="10">
    <source>
        <dbReference type="SAM" id="Phobius"/>
    </source>
</evidence>
<dbReference type="Pfam" id="PF00041">
    <property type="entry name" value="fn3"/>
    <property type="match status" value="1"/>
</dbReference>
<accession>A0A8J4TYQ4</accession>
<gene>
    <name evidence="12" type="ORF">DAT39_020487</name>
</gene>
<evidence type="ECO:0000313" key="13">
    <source>
        <dbReference type="Proteomes" id="UP000727407"/>
    </source>
</evidence>
<dbReference type="AlphaFoldDB" id="A0A8J4TYQ4"/>
<evidence type="ECO:0000256" key="1">
    <source>
        <dbReference type="ARBA" id="ARBA00004479"/>
    </source>
</evidence>
<proteinExistence type="inferred from homology"/>
<keyword evidence="13" id="KW-1185">Reference proteome</keyword>
<name>A0A8J4TYQ4_CLAMG</name>
<keyword evidence="3 10" id="KW-0812">Transmembrane</keyword>
<keyword evidence="8 12" id="KW-0675">Receptor</keyword>
<keyword evidence="5" id="KW-0677">Repeat</keyword>
<evidence type="ECO:0000256" key="8">
    <source>
        <dbReference type="ARBA" id="ARBA00023170"/>
    </source>
</evidence>
<comment type="caution">
    <text evidence="12">The sequence shown here is derived from an EMBL/GenBank/DDBJ whole genome shotgun (WGS) entry which is preliminary data.</text>
</comment>
<comment type="similarity">
    <text evidence="2">Belongs to the type I cytokine receptor family. Type 2 subfamily.</text>
</comment>
<protein>
    <submittedName>
        <fullName evidence="12">Interleukin-31 receptor subunit alpha-like</fullName>
    </submittedName>
</protein>
<evidence type="ECO:0000256" key="9">
    <source>
        <dbReference type="ARBA" id="ARBA00023180"/>
    </source>
</evidence>
<evidence type="ECO:0000256" key="4">
    <source>
        <dbReference type="ARBA" id="ARBA00022729"/>
    </source>
</evidence>
<dbReference type="SMART" id="SM00060">
    <property type="entry name" value="FN3"/>
    <property type="match status" value="3"/>
</dbReference>
<comment type="subcellular location">
    <subcellularLocation>
        <location evidence="1">Membrane</location>
        <topology evidence="1">Single-pass type I membrane protein</topology>
    </subcellularLocation>
</comment>
<feature type="domain" description="Fibronectin type-III" evidence="11">
    <location>
        <begin position="365"/>
        <end position="458"/>
    </location>
</feature>
<dbReference type="OrthoDB" id="9884260at2759"/>
<evidence type="ECO:0000256" key="2">
    <source>
        <dbReference type="ARBA" id="ARBA00008921"/>
    </source>
</evidence>
<feature type="non-terminal residue" evidence="12">
    <location>
        <position position="1"/>
    </location>
</feature>
<dbReference type="EMBL" id="QNUK01000764">
    <property type="protein sequence ID" value="KAF5889812.1"/>
    <property type="molecule type" value="Genomic_DNA"/>
</dbReference>
<dbReference type="InterPro" id="IPR013783">
    <property type="entry name" value="Ig-like_fold"/>
</dbReference>
<evidence type="ECO:0000256" key="5">
    <source>
        <dbReference type="ARBA" id="ARBA00022737"/>
    </source>
</evidence>
<feature type="transmembrane region" description="Helical" evidence="10">
    <location>
        <begin position="551"/>
        <end position="572"/>
    </location>
</feature>
<evidence type="ECO:0000256" key="3">
    <source>
        <dbReference type="ARBA" id="ARBA00022692"/>
    </source>
</evidence>
<reference evidence="12" key="1">
    <citation type="submission" date="2020-07" db="EMBL/GenBank/DDBJ databases">
        <title>Clarias magur genome sequencing, assembly and annotation.</title>
        <authorList>
            <person name="Kushwaha B."/>
            <person name="Kumar R."/>
            <person name="Das P."/>
            <person name="Joshi C.G."/>
            <person name="Kumar D."/>
            <person name="Nagpure N.S."/>
            <person name="Pandey M."/>
            <person name="Agarwal S."/>
            <person name="Srivastava S."/>
            <person name="Singh M."/>
            <person name="Sahoo L."/>
            <person name="Jayasankar P."/>
            <person name="Meher P.K."/>
            <person name="Koringa P.G."/>
            <person name="Iquebal M.A."/>
            <person name="Das S.P."/>
            <person name="Bit A."/>
            <person name="Patnaik S."/>
            <person name="Patel N."/>
            <person name="Shah T.M."/>
            <person name="Hinsu A."/>
            <person name="Jena J.K."/>
        </authorList>
    </citation>
    <scope>NUCLEOTIDE SEQUENCE</scope>
    <source>
        <strain evidence="12">CIFAMagur01</strain>
        <tissue evidence="12">Testis</tissue>
    </source>
</reference>
<dbReference type="InterPro" id="IPR052672">
    <property type="entry name" value="Type1_Cytokine_Rcpt_Type2"/>
</dbReference>
<dbReference type="Gene3D" id="2.60.40.10">
    <property type="entry name" value="Immunoglobulins"/>
    <property type="match status" value="4"/>
</dbReference>
<keyword evidence="4" id="KW-0732">Signal</keyword>
<sequence>DFWRFFFLPAQEEGREERERDLTPGGGMERQKRSWNALFSWICWISMLLPTVASTEPKITGCELLEHANMTCYWTGTVSDDVTYMMRVKTTNCLCSCPISTNCQIAMDSCNTSTTHCSVKIGSVSHCFSVDVLVFGPPNTTSLEEYCFRGINEVKMYPPKITKLATLPGNASCLKLEWTEPRSKYLPFERNNRVIQIEYQTPQQAHFPNVNAVLHDWRTNLCGLYPGTKHLVRVRAQDLRAAHHWSSWSGFAEATTAEAAPVSAPELWRHIKPVDRNDQRRITLLWKPLQWPQANGVILRYAASCRDAQHLSSRNCDRLDSHSTSCVIYVSPHACSCSLNASNSAGTSPSAHIYIPGEEDTELGPPENISVNALDDFQLEVEWTAAVKQSESSFVVEWFAIPDTTVVGLSWMILKGSAKSFIITGVLPEIPYNVSVRVLHNNSAGAARFIIAFTRQGAPSVGPKLEVIQPSSNDVTLKWQPVPLEKLRGFIQNYTVLYKYNGKIKSQVLSGDSEQFSLNALSPGEYAVCVKAHTLAGGAESPWVTVTIGNVHIPVTAIVLCTAVILILVVFLSQTKRIQQCLCPIVPDPSKSSLSVWPPVCPHQ</sequence>
<dbReference type="Proteomes" id="UP000727407">
    <property type="component" value="Unassembled WGS sequence"/>
</dbReference>
<feature type="non-terminal residue" evidence="12">
    <location>
        <position position="604"/>
    </location>
</feature>
<dbReference type="InterPro" id="IPR036116">
    <property type="entry name" value="FN3_sf"/>
</dbReference>
<evidence type="ECO:0000256" key="7">
    <source>
        <dbReference type="ARBA" id="ARBA00023136"/>
    </source>
</evidence>
<evidence type="ECO:0000256" key="6">
    <source>
        <dbReference type="ARBA" id="ARBA00022989"/>
    </source>
</evidence>
<feature type="domain" description="Fibronectin type-III" evidence="11">
    <location>
        <begin position="459"/>
        <end position="551"/>
    </location>
</feature>
<dbReference type="SUPFAM" id="SSF49265">
    <property type="entry name" value="Fibronectin type III"/>
    <property type="match status" value="2"/>
</dbReference>
<keyword evidence="7 10" id="KW-0472">Membrane</keyword>
<dbReference type="InterPro" id="IPR003961">
    <property type="entry name" value="FN3_dom"/>
</dbReference>
<evidence type="ECO:0000259" key="11">
    <source>
        <dbReference type="PROSITE" id="PS50853"/>
    </source>
</evidence>
<keyword evidence="9" id="KW-0325">Glycoprotein</keyword>
<dbReference type="GO" id="GO:0005886">
    <property type="term" value="C:plasma membrane"/>
    <property type="evidence" value="ECO:0007669"/>
    <property type="project" value="UniProtKB-ARBA"/>
</dbReference>